<proteinExistence type="predicted"/>
<dbReference type="EMBL" id="BARU01028438">
    <property type="protein sequence ID" value="GAH70620.1"/>
    <property type="molecule type" value="Genomic_DNA"/>
</dbReference>
<evidence type="ECO:0000313" key="1">
    <source>
        <dbReference type="EMBL" id="GAH70620.1"/>
    </source>
</evidence>
<dbReference type="AlphaFoldDB" id="X1IMZ5"/>
<feature type="non-terminal residue" evidence="1">
    <location>
        <position position="1"/>
    </location>
</feature>
<sequence length="81" mass="9579">PQRKYLPLREPDLSILNARELRMIDSVLERLSDKNATEISEYSHNDVPWLTTEDGKVIEYESVFYRTPAYSVRAYDEENIQ</sequence>
<accession>X1IMZ5</accession>
<name>X1IMZ5_9ZZZZ</name>
<comment type="caution">
    <text evidence="1">The sequence shown here is derived from an EMBL/GenBank/DDBJ whole genome shotgun (WGS) entry which is preliminary data.</text>
</comment>
<reference evidence="1" key="1">
    <citation type="journal article" date="2014" name="Front. Microbiol.">
        <title>High frequency of phylogenetically diverse reductive dehalogenase-homologous genes in deep subseafloor sedimentary metagenomes.</title>
        <authorList>
            <person name="Kawai M."/>
            <person name="Futagami T."/>
            <person name="Toyoda A."/>
            <person name="Takaki Y."/>
            <person name="Nishi S."/>
            <person name="Hori S."/>
            <person name="Arai W."/>
            <person name="Tsubouchi T."/>
            <person name="Morono Y."/>
            <person name="Uchiyama I."/>
            <person name="Ito T."/>
            <person name="Fujiyama A."/>
            <person name="Inagaki F."/>
            <person name="Takami H."/>
        </authorList>
    </citation>
    <scope>NUCLEOTIDE SEQUENCE</scope>
    <source>
        <strain evidence="1">Expedition CK06-06</strain>
    </source>
</reference>
<protein>
    <submittedName>
        <fullName evidence="1">Uncharacterized protein</fullName>
    </submittedName>
</protein>
<organism evidence="1">
    <name type="scientific">marine sediment metagenome</name>
    <dbReference type="NCBI Taxonomy" id="412755"/>
    <lineage>
        <taxon>unclassified sequences</taxon>
        <taxon>metagenomes</taxon>
        <taxon>ecological metagenomes</taxon>
    </lineage>
</organism>
<gene>
    <name evidence="1" type="ORF">S03H2_45388</name>
</gene>